<dbReference type="AlphaFoldDB" id="Q0TVV6"/>
<evidence type="ECO:0000313" key="1">
    <source>
        <dbReference type="EMBL" id="EAT76256.2"/>
    </source>
</evidence>
<dbReference type="Gene3D" id="2.60.120.620">
    <property type="entry name" value="q2cbj1_9rhob like domain"/>
    <property type="match status" value="1"/>
</dbReference>
<dbReference type="RefSeq" id="XP_001806394.1">
    <property type="nucleotide sequence ID" value="XM_001806342.1"/>
</dbReference>
<accession>Q0TVV6</accession>
<dbReference type="VEuPathDB" id="FungiDB:JI435_162700"/>
<reference evidence="2" key="1">
    <citation type="journal article" date="2007" name="Plant Cell">
        <title>Dothideomycete-plant interactions illuminated by genome sequencing and EST analysis of the wheat pathogen Stagonospora nodorum.</title>
        <authorList>
            <person name="Hane J.K."/>
            <person name="Lowe R.G."/>
            <person name="Solomon P.S."/>
            <person name="Tan K.C."/>
            <person name="Schoch C.L."/>
            <person name="Spatafora J.W."/>
            <person name="Crous P.W."/>
            <person name="Kodira C."/>
            <person name="Birren B.W."/>
            <person name="Galagan J.E."/>
            <person name="Torriani S.F."/>
            <person name="McDonald B.A."/>
            <person name="Oliver R.P."/>
        </authorList>
    </citation>
    <scope>NUCLEOTIDE SEQUENCE [LARGE SCALE GENOMIC DNA]</scope>
    <source>
        <strain evidence="2">SN15 / ATCC MYA-4574 / FGSC 10173</strain>
    </source>
</reference>
<dbReference type="Proteomes" id="UP000001055">
    <property type="component" value="Unassembled WGS sequence"/>
</dbReference>
<dbReference type="EMBL" id="CH445369">
    <property type="protein sequence ID" value="EAT76256.2"/>
    <property type="molecule type" value="Genomic_DNA"/>
</dbReference>
<dbReference type="InParanoid" id="Q0TVV6"/>
<organism evidence="1 2">
    <name type="scientific">Phaeosphaeria nodorum (strain SN15 / ATCC MYA-4574 / FGSC 10173)</name>
    <name type="common">Glume blotch fungus</name>
    <name type="synonym">Parastagonospora nodorum</name>
    <dbReference type="NCBI Taxonomy" id="321614"/>
    <lineage>
        <taxon>Eukaryota</taxon>
        <taxon>Fungi</taxon>
        <taxon>Dikarya</taxon>
        <taxon>Ascomycota</taxon>
        <taxon>Pezizomycotina</taxon>
        <taxon>Dothideomycetes</taxon>
        <taxon>Pleosporomycetidae</taxon>
        <taxon>Pleosporales</taxon>
        <taxon>Pleosporineae</taxon>
        <taxon>Phaeosphaeriaceae</taxon>
        <taxon>Parastagonospora</taxon>
    </lineage>
</organism>
<gene>
    <name evidence="1" type="ORF">SNOG_16270</name>
</gene>
<proteinExistence type="predicted"/>
<dbReference type="GeneID" id="5983417"/>
<dbReference type="KEGG" id="pno:SNOG_16270"/>
<sequence>MFVLSFYNLSCLLNATQTFSKHAINPSIKRRRRHLRRVQAGRDFQHFLNEVNPELEKIALRSASDASTAEEKLMLELSRKKTKRLGSLVQRSAIFWHDLLKHELMHALLERVFVADPTDGY</sequence>
<evidence type="ECO:0000313" key="2">
    <source>
        <dbReference type="Proteomes" id="UP000001055"/>
    </source>
</evidence>
<protein>
    <submittedName>
        <fullName evidence="1">Uncharacterized protein</fullName>
    </submittedName>
</protein>
<name>Q0TVV6_PHANO</name>